<evidence type="ECO:0000313" key="6">
    <source>
        <dbReference type="EMBL" id="PZR01030.1"/>
    </source>
</evidence>
<proteinExistence type="inferred from homology"/>
<gene>
    <name evidence="6" type="ORF">DI533_06170</name>
</gene>
<comment type="similarity">
    <text evidence="2">Belongs to the bacterial solute-binding protein 1 family.</text>
</comment>
<sequence>MGDRDVKKIDTGLSRRRFLQGTAIGMGALAAPAIISSKALASSGELNYMGWAGYPALTETVFPAFEKATGIKVNFNEQPDQDAMFAQAKLALQTGGTDMVEPTVDRVGSWASNGLVQPWDMTKLNVDNYLPGLADGTMGEMATVNGQRMILLSVWGTEALVYNKENMPLTYGTASLGDLFNPANEGKVVGRPHSTLAAMGRWLDAEGKLPKPWLDGYKDEAVMVELWDIALAEATKAKGNFVQWWSGENEAQAGFLTNGGELGLCWDSTGYNLRDQGFGFLPPKEGAFAWNQGVVLMANAANTEQAHALAKWISEPEGSAMWATAFSANPVGKGAIDKMSPEVSAYYNSAFNDDALQKLWWWPAQEAWFIAKRGEYADKLRAA</sequence>
<dbReference type="SUPFAM" id="SSF53850">
    <property type="entry name" value="Periplasmic binding protein-like II"/>
    <property type="match status" value="1"/>
</dbReference>
<dbReference type="PANTHER" id="PTHR30006">
    <property type="entry name" value="THIAMINE-BINDING PERIPLASMIC PROTEIN-RELATED"/>
    <property type="match status" value="1"/>
</dbReference>
<evidence type="ECO:0000256" key="4">
    <source>
        <dbReference type="ARBA" id="ARBA00022729"/>
    </source>
</evidence>
<organism evidence="6 7">
    <name type="scientific">Cereibacter sphaeroides</name>
    <name type="common">Rhodobacter sphaeroides</name>
    <dbReference type="NCBI Taxonomy" id="1063"/>
    <lineage>
        <taxon>Bacteria</taxon>
        <taxon>Pseudomonadati</taxon>
        <taxon>Pseudomonadota</taxon>
        <taxon>Alphaproteobacteria</taxon>
        <taxon>Rhodobacterales</taxon>
        <taxon>Paracoccaceae</taxon>
        <taxon>Cereibacter</taxon>
    </lineage>
</organism>
<dbReference type="GO" id="GO:0030975">
    <property type="term" value="F:thiamine binding"/>
    <property type="evidence" value="ECO:0007669"/>
    <property type="project" value="TreeGrafter"/>
</dbReference>
<comment type="caution">
    <text evidence="6">The sequence shown here is derived from an EMBL/GenBank/DDBJ whole genome shotgun (WGS) entry which is preliminary data.</text>
</comment>
<dbReference type="Pfam" id="PF13416">
    <property type="entry name" value="SBP_bac_8"/>
    <property type="match status" value="1"/>
</dbReference>
<protein>
    <submittedName>
        <fullName evidence="6">Spermidine/putrescine ABC transporter substrate-binding protein</fullName>
    </submittedName>
</protein>
<dbReference type="InterPro" id="IPR019546">
    <property type="entry name" value="TAT_signal_bac_arc"/>
</dbReference>
<reference evidence="6 7" key="1">
    <citation type="submission" date="2017-08" db="EMBL/GenBank/DDBJ databases">
        <title>Infants hospitalized years apart are colonized by the same room-sourced microbial strains.</title>
        <authorList>
            <person name="Brooks B."/>
            <person name="Olm M.R."/>
            <person name="Firek B.A."/>
            <person name="Baker R."/>
            <person name="Thomas B.C."/>
            <person name="Morowitz M.J."/>
            <person name="Banfield J.F."/>
        </authorList>
    </citation>
    <scope>NUCLEOTIDE SEQUENCE [LARGE SCALE GENOMIC DNA]</scope>
    <source>
        <strain evidence="6">S2_003_000_R2_11</strain>
    </source>
</reference>
<dbReference type="AlphaFoldDB" id="A0A2W5SFH2"/>
<evidence type="ECO:0000256" key="3">
    <source>
        <dbReference type="ARBA" id="ARBA00022448"/>
    </source>
</evidence>
<evidence type="ECO:0000313" key="7">
    <source>
        <dbReference type="Proteomes" id="UP000248975"/>
    </source>
</evidence>
<name>A0A2W5SFH2_CERSP</name>
<dbReference type="Proteomes" id="UP000248975">
    <property type="component" value="Unassembled WGS sequence"/>
</dbReference>
<dbReference type="GO" id="GO:0030288">
    <property type="term" value="C:outer membrane-bounded periplasmic space"/>
    <property type="evidence" value="ECO:0007669"/>
    <property type="project" value="TreeGrafter"/>
</dbReference>
<dbReference type="NCBIfam" id="TIGR01409">
    <property type="entry name" value="TAT_signal_seq"/>
    <property type="match status" value="1"/>
</dbReference>
<evidence type="ECO:0000256" key="5">
    <source>
        <dbReference type="ARBA" id="ARBA00022764"/>
    </source>
</evidence>
<dbReference type="PROSITE" id="PS51318">
    <property type="entry name" value="TAT"/>
    <property type="match status" value="1"/>
</dbReference>
<keyword evidence="5" id="KW-0574">Periplasm</keyword>
<keyword evidence="4" id="KW-0732">Signal</keyword>
<evidence type="ECO:0000256" key="1">
    <source>
        <dbReference type="ARBA" id="ARBA00004418"/>
    </source>
</evidence>
<dbReference type="PRINTS" id="PR00909">
    <property type="entry name" value="SPERMDNBNDNG"/>
</dbReference>
<evidence type="ECO:0000256" key="2">
    <source>
        <dbReference type="ARBA" id="ARBA00008520"/>
    </source>
</evidence>
<comment type="subcellular location">
    <subcellularLocation>
        <location evidence="1">Periplasm</location>
    </subcellularLocation>
</comment>
<dbReference type="GO" id="GO:0015846">
    <property type="term" value="P:polyamine transport"/>
    <property type="evidence" value="ECO:0007669"/>
    <property type="project" value="InterPro"/>
</dbReference>
<dbReference type="InterPro" id="IPR006311">
    <property type="entry name" value="TAT_signal"/>
</dbReference>
<keyword evidence="3" id="KW-0813">Transport</keyword>
<dbReference type="PANTHER" id="PTHR30006:SF3">
    <property type="entry name" value="THIAMINE-BINDING PERIPLASMIC PROTEIN"/>
    <property type="match status" value="1"/>
</dbReference>
<dbReference type="GO" id="GO:0030976">
    <property type="term" value="F:thiamine pyrophosphate binding"/>
    <property type="evidence" value="ECO:0007669"/>
    <property type="project" value="TreeGrafter"/>
</dbReference>
<dbReference type="EMBL" id="QFQS01000001">
    <property type="protein sequence ID" value="PZR01030.1"/>
    <property type="molecule type" value="Genomic_DNA"/>
</dbReference>
<accession>A0A2W5SFH2</accession>
<dbReference type="GO" id="GO:0015888">
    <property type="term" value="P:thiamine transport"/>
    <property type="evidence" value="ECO:0007669"/>
    <property type="project" value="TreeGrafter"/>
</dbReference>
<dbReference type="Gene3D" id="3.40.190.10">
    <property type="entry name" value="Periplasmic binding protein-like II"/>
    <property type="match status" value="2"/>
</dbReference>
<dbReference type="GO" id="GO:0019808">
    <property type="term" value="F:polyamine binding"/>
    <property type="evidence" value="ECO:0007669"/>
    <property type="project" value="InterPro"/>
</dbReference>
<dbReference type="InterPro" id="IPR006059">
    <property type="entry name" value="SBP"/>
</dbReference>
<dbReference type="InterPro" id="IPR001188">
    <property type="entry name" value="Sperm_putr-bd"/>
</dbReference>